<dbReference type="SUPFAM" id="SSF51735">
    <property type="entry name" value="NAD(P)-binding Rossmann-fold domains"/>
    <property type="match status" value="1"/>
</dbReference>
<gene>
    <name evidence="2" type="ORF">WCD58_26700</name>
</gene>
<dbReference type="SUPFAM" id="SSF50129">
    <property type="entry name" value="GroES-like"/>
    <property type="match status" value="1"/>
</dbReference>
<dbReference type="PANTHER" id="PTHR43677">
    <property type="entry name" value="SHORT-CHAIN DEHYDROGENASE/REDUCTASE"/>
    <property type="match status" value="1"/>
</dbReference>
<dbReference type="RefSeq" id="WP_337706141.1">
    <property type="nucleotide sequence ID" value="NZ_JBBEGM010000013.1"/>
</dbReference>
<dbReference type="InterPro" id="IPR013154">
    <property type="entry name" value="ADH-like_N"/>
</dbReference>
<organism evidence="2 3">
    <name type="scientific">Actinomycetospora flava</name>
    <dbReference type="NCBI Taxonomy" id="3129232"/>
    <lineage>
        <taxon>Bacteria</taxon>
        <taxon>Bacillati</taxon>
        <taxon>Actinomycetota</taxon>
        <taxon>Actinomycetes</taxon>
        <taxon>Pseudonocardiales</taxon>
        <taxon>Pseudonocardiaceae</taxon>
        <taxon>Actinomycetospora</taxon>
    </lineage>
</organism>
<dbReference type="InterPro" id="IPR051397">
    <property type="entry name" value="Zn-ADH-like_protein"/>
</dbReference>
<dbReference type="EC" id="1.-.-.-" evidence="2"/>
<dbReference type="Gene3D" id="3.40.50.720">
    <property type="entry name" value="NAD(P)-binding Rossmann-like Domain"/>
    <property type="match status" value="1"/>
</dbReference>
<dbReference type="InterPro" id="IPR011032">
    <property type="entry name" value="GroES-like_sf"/>
</dbReference>
<dbReference type="SMART" id="SM00829">
    <property type="entry name" value="PKS_ER"/>
    <property type="match status" value="1"/>
</dbReference>
<dbReference type="PANTHER" id="PTHR43677:SF4">
    <property type="entry name" value="QUINONE OXIDOREDUCTASE-LIKE PROTEIN 2"/>
    <property type="match status" value="1"/>
</dbReference>
<dbReference type="InterPro" id="IPR013149">
    <property type="entry name" value="ADH-like_C"/>
</dbReference>
<evidence type="ECO:0000313" key="2">
    <source>
        <dbReference type="EMBL" id="MEJ2864775.1"/>
    </source>
</evidence>
<dbReference type="GO" id="GO:0016491">
    <property type="term" value="F:oxidoreductase activity"/>
    <property type="evidence" value="ECO:0007669"/>
    <property type="project" value="UniProtKB-KW"/>
</dbReference>
<evidence type="ECO:0000313" key="3">
    <source>
        <dbReference type="Proteomes" id="UP001369736"/>
    </source>
</evidence>
<keyword evidence="2" id="KW-0560">Oxidoreductase</keyword>
<dbReference type="Proteomes" id="UP001369736">
    <property type="component" value="Unassembled WGS sequence"/>
</dbReference>
<reference evidence="2 3" key="1">
    <citation type="submission" date="2024-03" db="EMBL/GenBank/DDBJ databases">
        <title>Actinomycetospora sp. OC33-EN07, a novel actinomycete isolated from wild orchid (Aerides multiflora).</title>
        <authorList>
            <person name="Suriyachadkun C."/>
        </authorList>
    </citation>
    <scope>NUCLEOTIDE SEQUENCE [LARGE SCALE GENOMIC DNA]</scope>
    <source>
        <strain evidence="2 3">OC33-EN07</strain>
    </source>
</reference>
<sequence>MRAVRVDGFDGPAGVVCAEVAAPEAGADEVLIEVRAAGVAYPDVLHTRGAYQERHDPPFVLGGECAGVVLAAPASSSHRPGDRVAAVLPIGAFAEVVAAPEHLVLPLPDSLSFDEGACLPINYLTVHFALGERGGLRPGETVLVQGAAGGIGTATIQLAAALGARVLAVTSTPEKAAFARKAGAHEVVDAAAFRAEVAELTGGRGVDVVVDPVGGDRFTDSLRCLRSRGGRLLVVGFTAGAIPTVTVNRLLLSNTDVRGVGWGMPAFAEPGFVAAQWRELTPHLRAGALSPPVSAVYPFARAADALAAVDGRRVLGKVVLHPGS</sequence>
<name>A0ABU8MBP1_9PSEU</name>
<feature type="domain" description="Enoyl reductase (ER)" evidence="1">
    <location>
        <begin position="11"/>
        <end position="320"/>
    </location>
</feature>
<dbReference type="Pfam" id="PF08240">
    <property type="entry name" value="ADH_N"/>
    <property type="match status" value="1"/>
</dbReference>
<protein>
    <submittedName>
        <fullName evidence="2">NADPH:quinone oxidoreductase family protein</fullName>
        <ecNumber evidence="2">1.-.-.-</ecNumber>
    </submittedName>
</protein>
<dbReference type="Pfam" id="PF00107">
    <property type="entry name" value="ADH_zinc_N"/>
    <property type="match status" value="1"/>
</dbReference>
<dbReference type="InterPro" id="IPR036291">
    <property type="entry name" value="NAD(P)-bd_dom_sf"/>
</dbReference>
<dbReference type="InterPro" id="IPR020843">
    <property type="entry name" value="ER"/>
</dbReference>
<evidence type="ECO:0000259" key="1">
    <source>
        <dbReference type="SMART" id="SM00829"/>
    </source>
</evidence>
<dbReference type="EMBL" id="JBBEGM010000013">
    <property type="protein sequence ID" value="MEJ2864775.1"/>
    <property type="molecule type" value="Genomic_DNA"/>
</dbReference>
<accession>A0ABU8MBP1</accession>
<comment type="caution">
    <text evidence="2">The sequence shown here is derived from an EMBL/GenBank/DDBJ whole genome shotgun (WGS) entry which is preliminary data.</text>
</comment>
<proteinExistence type="predicted"/>
<dbReference type="Gene3D" id="3.90.180.10">
    <property type="entry name" value="Medium-chain alcohol dehydrogenases, catalytic domain"/>
    <property type="match status" value="1"/>
</dbReference>
<dbReference type="CDD" id="cd08241">
    <property type="entry name" value="QOR1"/>
    <property type="match status" value="1"/>
</dbReference>
<keyword evidence="3" id="KW-1185">Reference proteome</keyword>